<name>A0A7S2S447_9STRA</name>
<keyword evidence="3" id="KW-0723">Serine/threonine-protein kinase</keyword>
<dbReference type="EMBL" id="HBHK01016111">
    <property type="protein sequence ID" value="CAD9689053.1"/>
    <property type="molecule type" value="Transcribed_RNA"/>
</dbReference>
<comment type="cofactor">
    <cofactor evidence="1">
        <name>Mg(2+)</name>
        <dbReference type="ChEBI" id="CHEBI:18420"/>
    </cofactor>
</comment>
<feature type="region of interest" description="Disordered" evidence="15">
    <location>
        <begin position="243"/>
        <end position="277"/>
    </location>
</feature>
<accession>A0A7S2S447</accession>
<dbReference type="PROSITE" id="PS50011">
    <property type="entry name" value="PROTEIN_KINASE_DOM"/>
    <property type="match status" value="1"/>
</dbReference>
<evidence type="ECO:0000313" key="18">
    <source>
        <dbReference type="EMBL" id="CAD9689053.1"/>
    </source>
</evidence>
<evidence type="ECO:0000256" key="4">
    <source>
        <dbReference type="ARBA" id="ARBA00022679"/>
    </source>
</evidence>
<dbReference type="Pfam" id="PF13833">
    <property type="entry name" value="EF-hand_8"/>
    <property type="match status" value="1"/>
</dbReference>
<evidence type="ECO:0000256" key="8">
    <source>
        <dbReference type="ARBA" id="ARBA00022777"/>
    </source>
</evidence>
<feature type="region of interest" description="Disordered" evidence="15">
    <location>
        <begin position="640"/>
        <end position="661"/>
    </location>
</feature>
<dbReference type="SUPFAM" id="SSF56112">
    <property type="entry name" value="Protein kinase-like (PK-like)"/>
    <property type="match status" value="1"/>
</dbReference>
<dbReference type="InterPro" id="IPR050205">
    <property type="entry name" value="CDPK_Ser/Thr_kinases"/>
</dbReference>
<dbReference type="GO" id="GO:0005509">
    <property type="term" value="F:calcium ion binding"/>
    <property type="evidence" value="ECO:0007669"/>
    <property type="project" value="InterPro"/>
</dbReference>
<dbReference type="AlphaFoldDB" id="A0A7S2S447"/>
<gene>
    <name evidence="18" type="ORF">QSP1433_LOCUS10109</name>
</gene>
<proteinExistence type="inferred from homology"/>
<dbReference type="PROSITE" id="PS00107">
    <property type="entry name" value="PROTEIN_KINASE_ATP"/>
    <property type="match status" value="1"/>
</dbReference>
<dbReference type="SUPFAM" id="SSF47473">
    <property type="entry name" value="EF-hand"/>
    <property type="match status" value="1"/>
</dbReference>
<feature type="binding site" evidence="14">
    <location>
        <position position="67"/>
    </location>
    <ligand>
        <name>ATP</name>
        <dbReference type="ChEBI" id="CHEBI:30616"/>
    </ligand>
</feature>
<evidence type="ECO:0000256" key="13">
    <source>
        <dbReference type="ARBA" id="ARBA00048679"/>
    </source>
</evidence>
<dbReference type="Gene3D" id="1.10.510.10">
    <property type="entry name" value="Transferase(Phosphotransferase) domain 1"/>
    <property type="match status" value="2"/>
</dbReference>
<dbReference type="SMART" id="SM00220">
    <property type="entry name" value="S_TKc"/>
    <property type="match status" value="1"/>
</dbReference>
<dbReference type="InterPro" id="IPR011992">
    <property type="entry name" value="EF-hand-dom_pair"/>
</dbReference>
<evidence type="ECO:0000256" key="1">
    <source>
        <dbReference type="ARBA" id="ARBA00001946"/>
    </source>
</evidence>
<dbReference type="SMART" id="SM00054">
    <property type="entry name" value="EFh"/>
    <property type="match status" value="3"/>
</dbReference>
<dbReference type="FunFam" id="3.30.200.20:FF:000315">
    <property type="entry name" value="Calcium-dependent protein kinase 3"/>
    <property type="match status" value="1"/>
</dbReference>
<keyword evidence="10 14" id="KW-0067">ATP-binding</keyword>
<dbReference type="Pfam" id="PF13499">
    <property type="entry name" value="EF-hand_7"/>
    <property type="match status" value="1"/>
</dbReference>
<dbReference type="Gene3D" id="1.10.238.10">
    <property type="entry name" value="EF-hand"/>
    <property type="match status" value="2"/>
</dbReference>
<evidence type="ECO:0000256" key="5">
    <source>
        <dbReference type="ARBA" id="ARBA00022723"/>
    </source>
</evidence>
<evidence type="ECO:0000256" key="7">
    <source>
        <dbReference type="ARBA" id="ARBA00022741"/>
    </source>
</evidence>
<dbReference type="PROSITE" id="PS00108">
    <property type="entry name" value="PROTEIN_KINASE_ST"/>
    <property type="match status" value="1"/>
</dbReference>
<dbReference type="EC" id="2.7.11.1" evidence="2"/>
<dbReference type="CDD" id="cd05117">
    <property type="entry name" value="STKc_CAMK"/>
    <property type="match status" value="1"/>
</dbReference>
<dbReference type="PANTHER" id="PTHR24349">
    <property type="entry name" value="SERINE/THREONINE-PROTEIN KINASE"/>
    <property type="match status" value="1"/>
</dbReference>
<dbReference type="GO" id="GO:0004674">
    <property type="term" value="F:protein serine/threonine kinase activity"/>
    <property type="evidence" value="ECO:0007669"/>
    <property type="project" value="UniProtKB-KW"/>
</dbReference>
<keyword evidence="8" id="KW-0418">Kinase</keyword>
<keyword evidence="5" id="KW-0479">Metal-binding</keyword>
<protein>
    <recommendedName>
        <fullName evidence="2">non-specific serine/threonine protein kinase</fullName>
        <ecNumber evidence="2">2.7.11.1</ecNumber>
    </recommendedName>
</protein>
<dbReference type="Pfam" id="PF00069">
    <property type="entry name" value="Pkinase"/>
    <property type="match status" value="2"/>
</dbReference>
<dbReference type="InterPro" id="IPR011009">
    <property type="entry name" value="Kinase-like_dom_sf"/>
</dbReference>
<evidence type="ECO:0000256" key="12">
    <source>
        <dbReference type="ARBA" id="ARBA00047899"/>
    </source>
</evidence>
<evidence type="ECO:0000256" key="3">
    <source>
        <dbReference type="ARBA" id="ARBA00022527"/>
    </source>
</evidence>
<evidence type="ECO:0000256" key="14">
    <source>
        <dbReference type="PROSITE-ProRule" id="PRU10141"/>
    </source>
</evidence>
<comment type="catalytic activity">
    <reaction evidence="13">
        <text>L-seryl-[protein] + ATP = O-phospho-L-seryl-[protein] + ADP + H(+)</text>
        <dbReference type="Rhea" id="RHEA:17989"/>
        <dbReference type="Rhea" id="RHEA-COMP:9863"/>
        <dbReference type="Rhea" id="RHEA-COMP:11604"/>
        <dbReference type="ChEBI" id="CHEBI:15378"/>
        <dbReference type="ChEBI" id="CHEBI:29999"/>
        <dbReference type="ChEBI" id="CHEBI:30616"/>
        <dbReference type="ChEBI" id="CHEBI:83421"/>
        <dbReference type="ChEBI" id="CHEBI:456216"/>
        <dbReference type="EC" id="2.7.11.1"/>
    </reaction>
</comment>
<comment type="catalytic activity">
    <reaction evidence="12">
        <text>L-threonyl-[protein] + ATP = O-phospho-L-threonyl-[protein] + ADP + H(+)</text>
        <dbReference type="Rhea" id="RHEA:46608"/>
        <dbReference type="Rhea" id="RHEA-COMP:11060"/>
        <dbReference type="Rhea" id="RHEA-COMP:11605"/>
        <dbReference type="ChEBI" id="CHEBI:15378"/>
        <dbReference type="ChEBI" id="CHEBI:30013"/>
        <dbReference type="ChEBI" id="CHEBI:30616"/>
        <dbReference type="ChEBI" id="CHEBI:61977"/>
        <dbReference type="ChEBI" id="CHEBI:456216"/>
        <dbReference type="EC" id="2.7.11.1"/>
    </reaction>
</comment>
<feature type="domain" description="Protein kinase" evidence="16">
    <location>
        <begin position="38"/>
        <end position="392"/>
    </location>
</feature>
<sequence>MGQTLRRCLGKSNAPHQNDFQSNLVRLDTNLDAYEENYIEGELLGEGITGCVKEVEHRKTGKKYAMKSINLDRVNKAQIKELKTEIEILKQLDHPNIVRLHEVYQNKSNIRIVMELLTGGDLSSRFLVDEEKIRNVVFQLVSACRYWHSRGVVHRDLKLENVLYSNTDASSDVKVIDFGLSATFFSEEIMQQMQLNKGGKRVISNSLDGPSGLLNWNLSPTENSAINRRGRASVNIRAKRSDTSELIGGLEPPQRPRRGSRQETGSLGTGGDFLPQLDSKHKRKVTKSRIFQTTCGTAFYMAPEIMFGTGYTEKCDLWAIGVLTYMLIARKPPFPGKDEREVFQKVRKCNPNYKGKAWRRMSPDAMEFVKHLLMVNPALRWTAEKALASPWLSSPNADGSSRYRRRGTSGREFELEVVRSMRKFAHYSRLKKAAMMIISHKQSDFQSQSFNHCFLAIDKSNKGYLSFEEVREFILARDSSVSEDEVIDIFNGMDQDSTGSIRYMEFLAASIETEFEITPKAASLAFDHLDTASTGVITMKSMQKLLGKGFSKSEIADIIKESDIKGDQKISKDEFTEIMCSGGTSNTLRSLTGADNCDIYQPFGDDCDYYSADDDELEGRNSLLNITRQHMSNDGFVQASQNHKEIREKDVDEQDVQLGTS</sequence>
<dbReference type="InterPro" id="IPR008271">
    <property type="entry name" value="Ser/Thr_kinase_AS"/>
</dbReference>
<organism evidence="18">
    <name type="scientific">Mucochytrium quahogii</name>
    <dbReference type="NCBI Taxonomy" id="96639"/>
    <lineage>
        <taxon>Eukaryota</taxon>
        <taxon>Sar</taxon>
        <taxon>Stramenopiles</taxon>
        <taxon>Bigyra</taxon>
        <taxon>Labyrinthulomycetes</taxon>
        <taxon>Thraustochytrida</taxon>
        <taxon>Thraustochytriidae</taxon>
        <taxon>Mucochytrium</taxon>
    </lineage>
</organism>
<feature type="domain" description="EF-hand" evidence="17">
    <location>
        <begin position="481"/>
        <end position="516"/>
    </location>
</feature>
<evidence type="ECO:0000256" key="10">
    <source>
        <dbReference type="ARBA" id="ARBA00022840"/>
    </source>
</evidence>
<evidence type="ECO:0000256" key="15">
    <source>
        <dbReference type="SAM" id="MobiDB-lite"/>
    </source>
</evidence>
<dbReference type="InterPro" id="IPR017441">
    <property type="entry name" value="Protein_kinase_ATP_BS"/>
</dbReference>
<evidence type="ECO:0000256" key="11">
    <source>
        <dbReference type="ARBA" id="ARBA00024334"/>
    </source>
</evidence>
<dbReference type="InterPro" id="IPR002048">
    <property type="entry name" value="EF_hand_dom"/>
</dbReference>
<reference evidence="18" key="1">
    <citation type="submission" date="2021-01" db="EMBL/GenBank/DDBJ databases">
        <authorList>
            <person name="Corre E."/>
            <person name="Pelletier E."/>
            <person name="Niang G."/>
            <person name="Scheremetjew M."/>
            <person name="Finn R."/>
            <person name="Kale V."/>
            <person name="Holt S."/>
            <person name="Cochrane G."/>
            <person name="Meng A."/>
            <person name="Brown T."/>
            <person name="Cohen L."/>
        </authorList>
    </citation>
    <scope>NUCLEOTIDE SEQUENCE</scope>
    <source>
        <strain evidence="18">NY070348D</strain>
    </source>
</reference>
<evidence type="ECO:0000256" key="2">
    <source>
        <dbReference type="ARBA" id="ARBA00012513"/>
    </source>
</evidence>
<keyword evidence="6" id="KW-0677">Repeat</keyword>
<feature type="domain" description="EF-hand" evidence="17">
    <location>
        <begin position="550"/>
        <end position="585"/>
    </location>
</feature>
<evidence type="ECO:0000256" key="9">
    <source>
        <dbReference type="ARBA" id="ARBA00022837"/>
    </source>
</evidence>
<feature type="domain" description="EF-hand" evidence="17">
    <location>
        <begin position="445"/>
        <end position="480"/>
    </location>
</feature>
<keyword evidence="4" id="KW-0808">Transferase</keyword>
<dbReference type="GO" id="GO:0005524">
    <property type="term" value="F:ATP binding"/>
    <property type="evidence" value="ECO:0007669"/>
    <property type="project" value="UniProtKB-UniRule"/>
</dbReference>
<evidence type="ECO:0000256" key="6">
    <source>
        <dbReference type="ARBA" id="ARBA00022737"/>
    </source>
</evidence>
<evidence type="ECO:0000259" key="17">
    <source>
        <dbReference type="PROSITE" id="PS50222"/>
    </source>
</evidence>
<comment type="similarity">
    <text evidence="11">Belongs to the protein kinase superfamily. Ser/Thr protein kinase family. CDPK subfamily.</text>
</comment>
<dbReference type="CDD" id="cd00051">
    <property type="entry name" value="EFh"/>
    <property type="match status" value="2"/>
</dbReference>
<keyword evidence="7 14" id="KW-0547">Nucleotide-binding</keyword>
<dbReference type="PROSITE" id="PS50222">
    <property type="entry name" value="EF_HAND_2"/>
    <property type="match status" value="3"/>
</dbReference>
<keyword evidence="9" id="KW-0106">Calcium</keyword>
<evidence type="ECO:0000259" key="16">
    <source>
        <dbReference type="PROSITE" id="PS50011"/>
    </source>
</evidence>
<dbReference type="InterPro" id="IPR000719">
    <property type="entry name" value="Prot_kinase_dom"/>
</dbReference>